<protein>
    <submittedName>
        <fullName evidence="1">Uncharacterized protein</fullName>
    </submittedName>
</protein>
<organism evidence="1 2">
    <name type="scientific">Eretmocerus hayati</name>
    <dbReference type="NCBI Taxonomy" id="131215"/>
    <lineage>
        <taxon>Eukaryota</taxon>
        <taxon>Metazoa</taxon>
        <taxon>Ecdysozoa</taxon>
        <taxon>Arthropoda</taxon>
        <taxon>Hexapoda</taxon>
        <taxon>Insecta</taxon>
        <taxon>Pterygota</taxon>
        <taxon>Neoptera</taxon>
        <taxon>Endopterygota</taxon>
        <taxon>Hymenoptera</taxon>
        <taxon>Apocrita</taxon>
        <taxon>Proctotrupomorpha</taxon>
        <taxon>Chalcidoidea</taxon>
        <taxon>Aphelinidae</taxon>
        <taxon>Aphelininae</taxon>
        <taxon>Eretmocerus</taxon>
    </lineage>
</organism>
<sequence>MNSSFLLKRLATNCIANVRKPTHNKYVACYFQSWAIYRNGDGVFQIQDIKPEHCTHLIYAFAGLNESTYEIKSRDKWADLKDHNGKDGYNELTKLKYRYEGLKVSLAIGGWNEDSRHYSEMAKNPKYRKRFVESVVHFLRAYNFDGLDFDWEFPNDRGGAEYDRYNFVELLKELRAAFLPHRLGLTAAISADLQKMEHRYDIRRMAEYLDHIHVMTYDYHVLEGRVIMPNAPLDKVNDTLTYLTSLGVRPNKFILGLPTYGRGYILVNPLRSHAENPMGKRSQEASWSGPYNNKPGFFGYNEICKAILPDAKWTQKWDNLSSTPYAMLDMKVLVYDDIRSIRSKVEVAMKLGLGGVMIWSIDTDDFRGDCAPQEIRNQPEGPIKNYQYPLVQAITSALERDTNVGTTSRPIHAFVLLVFSFLVTVIRQ</sequence>
<accession>A0ACC2P948</accession>
<keyword evidence="2" id="KW-1185">Reference proteome</keyword>
<name>A0ACC2P948_9HYME</name>
<dbReference type="Proteomes" id="UP001239111">
    <property type="component" value="Chromosome 2"/>
</dbReference>
<dbReference type="EMBL" id="CM056742">
    <property type="protein sequence ID" value="KAJ8679940.1"/>
    <property type="molecule type" value="Genomic_DNA"/>
</dbReference>
<comment type="caution">
    <text evidence="1">The sequence shown here is derived from an EMBL/GenBank/DDBJ whole genome shotgun (WGS) entry which is preliminary data.</text>
</comment>
<reference evidence="1" key="1">
    <citation type="submission" date="2023-04" db="EMBL/GenBank/DDBJ databases">
        <title>A chromosome-level genome assembly of the parasitoid wasp Eretmocerus hayati.</title>
        <authorList>
            <person name="Zhong Y."/>
            <person name="Liu S."/>
            <person name="Liu Y."/>
        </authorList>
    </citation>
    <scope>NUCLEOTIDE SEQUENCE</scope>
    <source>
        <strain evidence="1">ZJU_SS_LIU_2023</strain>
    </source>
</reference>
<gene>
    <name evidence="1" type="ORF">QAD02_015727</name>
</gene>
<proteinExistence type="predicted"/>
<evidence type="ECO:0000313" key="1">
    <source>
        <dbReference type="EMBL" id="KAJ8679940.1"/>
    </source>
</evidence>
<evidence type="ECO:0000313" key="2">
    <source>
        <dbReference type="Proteomes" id="UP001239111"/>
    </source>
</evidence>